<dbReference type="SMART" id="SM00382">
    <property type="entry name" value="AAA"/>
    <property type="match status" value="1"/>
</dbReference>
<evidence type="ECO:0000256" key="1">
    <source>
        <dbReference type="ARBA" id="ARBA00005417"/>
    </source>
</evidence>
<dbReference type="Gene3D" id="3.40.50.300">
    <property type="entry name" value="P-loop containing nucleotide triphosphate hydrolases"/>
    <property type="match status" value="1"/>
</dbReference>
<evidence type="ECO:0000256" key="4">
    <source>
        <dbReference type="ARBA" id="ARBA00022840"/>
    </source>
</evidence>
<keyword evidence="3" id="KW-0547">Nucleotide-binding</keyword>
<dbReference type="GO" id="GO:0015807">
    <property type="term" value="P:L-amino acid transport"/>
    <property type="evidence" value="ECO:0007669"/>
    <property type="project" value="TreeGrafter"/>
</dbReference>
<dbReference type="GO" id="GO:0016887">
    <property type="term" value="F:ATP hydrolysis activity"/>
    <property type="evidence" value="ECO:0007669"/>
    <property type="project" value="InterPro"/>
</dbReference>
<keyword evidence="2" id="KW-0813">Transport</keyword>
<gene>
    <name evidence="7" type="primary">livF</name>
    <name evidence="7" type="ORF">PITCH_A1390008</name>
</gene>
<dbReference type="PROSITE" id="PS50893">
    <property type="entry name" value="ABC_TRANSPORTER_2"/>
    <property type="match status" value="1"/>
</dbReference>
<keyword evidence="5" id="KW-0029">Amino-acid transport</keyword>
<evidence type="ECO:0000256" key="3">
    <source>
        <dbReference type="ARBA" id="ARBA00022741"/>
    </source>
</evidence>
<dbReference type="InterPro" id="IPR052156">
    <property type="entry name" value="BCAA_Transport_ATP-bd_LivF"/>
</dbReference>
<dbReference type="PROSITE" id="PS00211">
    <property type="entry name" value="ABC_TRANSPORTER_1"/>
    <property type="match status" value="1"/>
</dbReference>
<organism evidence="7">
    <name type="scientific">uncultured Desulfobacterium sp</name>
    <dbReference type="NCBI Taxonomy" id="201089"/>
    <lineage>
        <taxon>Bacteria</taxon>
        <taxon>Pseudomonadati</taxon>
        <taxon>Thermodesulfobacteriota</taxon>
        <taxon>Desulfobacteria</taxon>
        <taxon>Desulfobacterales</taxon>
        <taxon>Desulfobacteriaceae</taxon>
        <taxon>Desulfobacterium</taxon>
        <taxon>environmental samples</taxon>
    </lineage>
</organism>
<proteinExistence type="inferred from homology"/>
<dbReference type="AlphaFoldDB" id="A0A445MSR6"/>
<dbReference type="InterPro" id="IPR003593">
    <property type="entry name" value="AAA+_ATPase"/>
</dbReference>
<dbReference type="CDD" id="cd03224">
    <property type="entry name" value="ABC_TM1139_LivF_branched"/>
    <property type="match status" value="1"/>
</dbReference>
<dbReference type="GO" id="GO:0005524">
    <property type="term" value="F:ATP binding"/>
    <property type="evidence" value="ECO:0007669"/>
    <property type="project" value="UniProtKB-KW"/>
</dbReference>
<evidence type="ECO:0000313" key="7">
    <source>
        <dbReference type="EMBL" id="SPD72510.1"/>
    </source>
</evidence>
<evidence type="ECO:0000259" key="6">
    <source>
        <dbReference type="PROSITE" id="PS50893"/>
    </source>
</evidence>
<dbReference type="InterPro" id="IPR017871">
    <property type="entry name" value="ABC_transporter-like_CS"/>
</dbReference>
<dbReference type="InterPro" id="IPR003439">
    <property type="entry name" value="ABC_transporter-like_ATP-bd"/>
</dbReference>
<dbReference type="SUPFAM" id="SSF52540">
    <property type="entry name" value="P-loop containing nucleoside triphosphate hydrolases"/>
    <property type="match status" value="1"/>
</dbReference>
<name>A0A445MSR6_9BACT</name>
<accession>A0A445MSR6</accession>
<dbReference type="GO" id="GO:0015658">
    <property type="term" value="F:branched-chain amino acid transmembrane transporter activity"/>
    <property type="evidence" value="ECO:0007669"/>
    <property type="project" value="TreeGrafter"/>
</dbReference>
<evidence type="ECO:0000256" key="5">
    <source>
        <dbReference type="ARBA" id="ARBA00022970"/>
    </source>
</evidence>
<dbReference type="InterPro" id="IPR027417">
    <property type="entry name" value="P-loop_NTPase"/>
</dbReference>
<protein>
    <submittedName>
        <fullName evidence="7">Leucine/isoleucine/valine transporter subunit ATP-binding component of ABC superfamily</fullName>
    </submittedName>
</protein>
<dbReference type="PANTHER" id="PTHR43820:SF4">
    <property type="entry name" value="HIGH-AFFINITY BRANCHED-CHAIN AMINO ACID TRANSPORT ATP-BINDING PROTEIN LIVF"/>
    <property type="match status" value="1"/>
</dbReference>
<dbReference type="Pfam" id="PF00005">
    <property type="entry name" value="ABC_tran"/>
    <property type="match status" value="1"/>
</dbReference>
<feature type="domain" description="ABC transporter" evidence="6">
    <location>
        <begin position="6"/>
        <end position="246"/>
    </location>
</feature>
<sequence>MKSDSNKLLEVTKLEVVYNHVSTAIQGVSFNICEGQIFAIIGGNGAGKTTTLRAISGFLNSDNAVITDGEIKIRDRSINMLKPQDITRQTGIVLVPERNKVFETLTVQENLAVPTSIGKRAKETIQNIYTYFPSLYERRKSLAGLLSGGERQMLAIGQAMLCSPELLLIDELSLGLSPVMVEALFEILLKIKADFGLSILLVEQNAMEALSIAEYAAVMENGMIVLAGTPEKLMAHEDVKEFYLGIRGKEKKRYKDVKQYSRTRRWWG</sequence>
<evidence type="ECO:0000256" key="2">
    <source>
        <dbReference type="ARBA" id="ARBA00022448"/>
    </source>
</evidence>
<keyword evidence="4 7" id="KW-0067">ATP-binding</keyword>
<dbReference type="PANTHER" id="PTHR43820">
    <property type="entry name" value="HIGH-AFFINITY BRANCHED-CHAIN AMINO ACID TRANSPORT ATP-BINDING PROTEIN LIVF"/>
    <property type="match status" value="1"/>
</dbReference>
<comment type="similarity">
    <text evidence="1">Belongs to the ABC transporter superfamily.</text>
</comment>
<dbReference type="EMBL" id="OJIN01000045">
    <property type="protein sequence ID" value="SPD72510.1"/>
    <property type="molecule type" value="Genomic_DNA"/>
</dbReference>
<reference evidence="7" key="1">
    <citation type="submission" date="2018-01" db="EMBL/GenBank/DDBJ databases">
        <authorList>
            <person name="Regsiter A."/>
            <person name="William W."/>
        </authorList>
    </citation>
    <scope>NUCLEOTIDE SEQUENCE</scope>
    <source>
        <strain evidence="7">TRIP AH-1</strain>
    </source>
</reference>